<dbReference type="EMBL" id="BARU01024691">
    <property type="protein sequence ID" value="GAH52196.1"/>
    <property type="molecule type" value="Genomic_DNA"/>
</dbReference>
<evidence type="ECO:0000313" key="9">
    <source>
        <dbReference type="EMBL" id="GAH52196.1"/>
    </source>
</evidence>
<dbReference type="GO" id="GO:0016779">
    <property type="term" value="F:nucleotidyltransferase activity"/>
    <property type="evidence" value="ECO:0007669"/>
    <property type="project" value="UniProtKB-ARBA"/>
</dbReference>
<organism evidence="9">
    <name type="scientific">marine sediment metagenome</name>
    <dbReference type="NCBI Taxonomy" id="412755"/>
    <lineage>
        <taxon>unclassified sequences</taxon>
        <taxon>metagenomes</taxon>
        <taxon>ecological metagenomes</taxon>
    </lineage>
</organism>
<evidence type="ECO:0000259" key="8">
    <source>
        <dbReference type="Pfam" id="PF12804"/>
    </source>
</evidence>
<dbReference type="Gene3D" id="3.90.550.10">
    <property type="entry name" value="Spore Coat Polysaccharide Biosynthesis Protein SpsA, Chain A"/>
    <property type="match status" value="1"/>
</dbReference>
<dbReference type="InterPro" id="IPR025877">
    <property type="entry name" value="MobA-like_NTP_Trfase"/>
</dbReference>
<comment type="caution">
    <text evidence="9">The sequence shown here is derived from an EMBL/GenBank/DDBJ whole genome shotgun (WGS) entry which is preliminary data.</text>
</comment>
<dbReference type="GO" id="GO:0046872">
    <property type="term" value="F:metal ion binding"/>
    <property type="evidence" value="ECO:0007669"/>
    <property type="project" value="UniProtKB-KW"/>
</dbReference>
<protein>
    <recommendedName>
        <fullName evidence="8">MobA-like NTP transferase domain-containing protein</fullName>
    </recommendedName>
</protein>
<evidence type="ECO:0000256" key="4">
    <source>
        <dbReference type="ARBA" id="ARBA00022741"/>
    </source>
</evidence>
<accession>X1G2R2</accession>
<dbReference type="GO" id="GO:0006777">
    <property type="term" value="P:Mo-molybdopterin cofactor biosynthetic process"/>
    <property type="evidence" value="ECO:0007669"/>
    <property type="project" value="UniProtKB-KW"/>
</dbReference>
<dbReference type="GO" id="GO:0005525">
    <property type="term" value="F:GTP binding"/>
    <property type="evidence" value="ECO:0007669"/>
    <property type="project" value="UniProtKB-KW"/>
</dbReference>
<keyword evidence="7" id="KW-0501">Molybdenum cofactor biosynthesis</keyword>
<keyword evidence="3" id="KW-0479">Metal-binding</keyword>
<proteinExistence type="inferred from homology"/>
<sequence>KSSARNVKKYVDRIVVWDGSGFDFDIGGIKLVDGKWTIMEKATAIIMAGGDSCRMGTDKSMLPIKRRPMIETIAERLRGSFSQILISANEVERYAFLNLPIVRDRIQGQGPLMGIASALEASDNKLNFVAACDIPYIDLHYVRRMLMEADGVDAVVPTTGDEKYEPLFAVYRKSALGAINAVLSSGGRKVSDIFGRCRVKYIELEARQFANLNTMVDFEEFQEKYNV</sequence>
<feature type="non-terminal residue" evidence="9">
    <location>
        <position position="1"/>
    </location>
</feature>
<evidence type="ECO:0000256" key="5">
    <source>
        <dbReference type="ARBA" id="ARBA00022842"/>
    </source>
</evidence>
<dbReference type="PANTHER" id="PTHR19136">
    <property type="entry name" value="MOLYBDENUM COFACTOR GUANYLYLTRANSFERASE"/>
    <property type="match status" value="1"/>
</dbReference>
<keyword evidence="6" id="KW-0342">GTP-binding</keyword>
<dbReference type="AlphaFoldDB" id="X1G2R2"/>
<evidence type="ECO:0000256" key="6">
    <source>
        <dbReference type="ARBA" id="ARBA00023134"/>
    </source>
</evidence>
<keyword evidence="5" id="KW-0460">Magnesium</keyword>
<keyword evidence="1" id="KW-0963">Cytoplasm</keyword>
<evidence type="ECO:0000256" key="2">
    <source>
        <dbReference type="ARBA" id="ARBA00022679"/>
    </source>
</evidence>
<evidence type="ECO:0000256" key="3">
    <source>
        <dbReference type="ARBA" id="ARBA00022723"/>
    </source>
</evidence>
<dbReference type="Pfam" id="PF12804">
    <property type="entry name" value="NTP_transf_3"/>
    <property type="match status" value="1"/>
</dbReference>
<dbReference type="InterPro" id="IPR013482">
    <property type="entry name" value="Molybde_CF_guanTrfase"/>
</dbReference>
<feature type="domain" description="MobA-like NTP transferase" evidence="8">
    <location>
        <begin position="44"/>
        <end position="190"/>
    </location>
</feature>
<keyword evidence="2" id="KW-0808">Transferase</keyword>
<reference evidence="9" key="1">
    <citation type="journal article" date="2014" name="Front. Microbiol.">
        <title>High frequency of phylogenetically diverse reductive dehalogenase-homologous genes in deep subseafloor sedimentary metagenomes.</title>
        <authorList>
            <person name="Kawai M."/>
            <person name="Futagami T."/>
            <person name="Toyoda A."/>
            <person name="Takaki Y."/>
            <person name="Nishi S."/>
            <person name="Hori S."/>
            <person name="Arai W."/>
            <person name="Tsubouchi T."/>
            <person name="Morono Y."/>
            <person name="Uchiyama I."/>
            <person name="Ito T."/>
            <person name="Fujiyama A."/>
            <person name="Inagaki F."/>
            <person name="Takami H."/>
        </authorList>
    </citation>
    <scope>NUCLEOTIDE SEQUENCE</scope>
    <source>
        <strain evidence="9">Expedition CK06-06</strain>
    </source>
</reference>
<dbReference type="InterPro" id="IPR029044">
    <property type="entry name" value="Nucleotide-diphossugar_trans"/>
</dbReference>
<evidence type="ECO:0000256" key="7">
    <source>
        <dbReference type="ARBA" id="ARBA00023150"/>
    </source>
</evidence>
<keyword evidence="4" id="KW-0547">Nucleotide-binding</keyword>
<name>X1G2R2_9ZZZZ</name>
<evidence type="ECO:0000256" key="1">
    <source>
        <dbReference type="ARBA" id="ARBA00022490"/>
    </source>
</evidence>
<dbReference type="HAMAP" id="MF_00316">
    <property type="entry name" value="MobA"/>
    <property type="match status" value="1"/>
</dbReference>
<dbReference type="SUPFAM" id="SSF53448">
    <property type="entry name" value="Nucleotide-diphospho-sugar transferases"/>
    <property type="match status" value="1"/>
</dbReference>
<dbReference type="CDD" id="cd02503">
    <property type="entry name" value="MobA"/>
    <property type="match status" value="1"/>
</dbReference>
<dbReference type="PANTHER" id="PTHR19136:SF81">
    <property type="entry name" value="MOLYBDENUM COFACTOR GUANYLYLTRANSFERASE"/>
    <property type="match status" value="1"/>
</dbReference>
<gene>
    <name evidence="9" type="ORF">S03H2_39884</name>
</gene>